<sequence length="344" mass="38010">MLLFGLWRAHKLRCYWCDELKEFRELQVDHILPRSATDEAAALLAAELGQADPYDVHDLYNLAPICGPCNNEKLHHDFTETPRILSRLRRARSVRPAVVNHVKVLLRSRDLSELLLQLQNFDLRAGRDDVAALAPLFVERLAAVDPGLIRYPLRQRLRLAQGGRAGCPVLLDLDVTDSERRQLEALAQFSSPIETWLEALWTDFGDNFDALVQNGIDEVENAADRQVEPFARVGVANYSLAPDDLIIHVVAVKLYLDDELTLCMQGDLEARISGSGVLPRGDGVGLEDFLVDALCTTSFSAELSADFGSSTSAATASAGDFEAGSWLVELYDPDLPSAAELEQI</sequence>
<proteinExistence type="predicted"/>
<dbReference type="CDD" id="cd00085">
    <property type="entry name" value="HNHc"/>
    <property type="match status" value="1"/>
</dbReference>
<evidence type="ECO:0008006" key="3">
    <source>
        <dbReference type="Google" id="ProtNLM"/>
    </source>
</evidence>
<dbReference type="Proteomes" id="UP000199103">
    <property type="component" value="Chromosome I"/>
</dbReference>
<keyword evidence="2" id="KW-1185">Reference proteome</keyword>
<dbReference type="EMBL" id="LT629772">
    <property type="protein sequence ID" value="SDS46986.1"/>
    <property type="molecule type" value="Genomic_DNA"/>
</dbReference>
<protein>
    <recommendedName>
        <fullName evidence="3">HNH endonuclease</fullName>
    </recommendedName>
</protein>
<accession>A0A1H1SGZ9</accession>
<gene>
    <name evidence="1" type="ORF">SAMN04489812_2003</name>
</gene>
<dbReference type="InterPro" id="IPR003615">
    <property type="entry name" value="HNH_nuc"/>
</dbReference>
<dbReference type="AlphaFoldDB" id="A0A1H1SGZ9"/>
<name>A0A1H1SGZ9_9ACTN</name>
<reference evidence="1 2" key="1">
    <citation type="submission" date="2016-10" db="EMBL/GenBank/DDBJ databases">
        <authorList>
            <person name="de Groot N.N."/>
        </authorList>
    </citation>
    <scope>NUCLEOTIDE SEQUENCE [LARGE SCALE GENOMIC DNA]</scope>
    <source>
        <strain evidence="1 2">DSM 21800</strain>
    </source>
</reference>
<dbReference type="Gene3D" id="1.10.30.50">
    <property type="match status" value="1"/>
</dbReference>
<evidence type="ECO:0000313" key="1">
    <source>
        <dbReference type="EMBL" id="SDS46986.1"/>
    </source>
</evidence>
<evidence type="ECO:0000313" key="2">
    <source>
        <dbReference type="Proteomes" id="UP000199103"/>
    </source>
</evidence>
<organism evidence="1 2">
    <name type="scientific">Microlunatus soli</name>
    <dbReference type="NCBI Taxonomy" id="630515"/>
    <lineage>
        <taxon>Bacteria</taxon>
        <taxon>Bacillati</taxon>
        <taxon>Actinomycetota</taxon>
        <taxon>Actinomycetes</taxon>
        <taxon>Propionibacteriales</taxon>
        <taxon>Propionibacteriaceae</taxon>
        <taxon>Microlunatus</taxon>
    </lineage>
</organism>